<dbReference type="Gene3D" id="1.25.10.10">
    <property type="entry name" value="Leucine-rich Repeat Variant"/>
    <property type="match status" value="1"/>
</dbReference>
<evidence type="ECO:0000256" key="3">
    <source>
        <dbReference type="ARBA" id="ARBA00022448"/>
    </source>
</evidence>
<protein>
    <recommendedName>
        <fullName evidence="8">Exportin-1 C-terminal domain-containing protein</fullName>
    </recommendedName>
</protein>
<comment type="similarity">
    <text evidence="2">Belongs to the exportin family.</text>
</comment>
<evidence type="ECO:0000256" key="4">
    <source>
        <dbReference type="ARBA" id="ARBA00022927"/>
    </source>
</evidence>
<dbReference type="GO" id="GO:0015031">
    <property type="term" value="P:protein transport"/>
    <property type="evidence" value="ECO:0007669"/>
    <property type="project" value="UniProtKB-KW"/>
</dbReference>
<evidence type="ECO:0000313" key="9">
    <source>
        <dbReference type="EMBL" id="KAK0406104.1"/>
    </source>
</evidence>
<dbReference type="Pfam" id="PF08767">
    <property type="entry name" value="CRM1_C"/>
    <property type="match status" value="1"/>
</dbReference>
<keyword evidence="5" id="KW-0539">Nucleus</keyword>
<evidence type="ECO:0000313" key="10">
    <source>
        <dbReference type="Proteomes" id="UP001175271"/>
    </source>
</evidence>
<sequence>MDRVPADFIERAVFLLDDFSPLGKLSHDSCFYTFYEEISIKCNQPLLSSIQRFRAAFKGVELMATGGQPSSNSHDNQELEKRVLSLCFFAKEVHLVICFVGDIAFAKKNAVSYVKKLLQLNIPVHKVSLGSGMPDTECDSLIDQILKNVISRKSLRNMTFKCFASSWNFLDVFPYLHLVNRSDIEEVDRTIVRINDFRLSSELIKRIKKHEHLSSPYYVVYALNHPTRSDVAYIVARVWERIDTLLWNAPYARGTPEFVEYAKSEIQLIGKPEGLSNADYFFNWLSALLSQHFSQNRNADQIRVTSKGFFSFNSNVGKMRDHLRDLLIQLREETGEGTSDLYIEEKEAEIQTALNQKMAVPAVPIKNPSEIDDEQSFSFFFRRVGGFKKCERDDLLEEAVNLVGSLEKTYPWTSQCFKSFKIEYFARVKLLKEQVLAVLPLRRKPQDSARGGSSMTSSVLERISTKNEGNVREAIKRNRGASLSDSSSPPKKRTVEALSNGKIEILEKHLEEAKQNKERILNKRKEDFKNAEANKDKPLCNPSRSGPPFINCLLCSGSHFTNSCYIYQSYEERRKRCATLRLCTCCMHRQHAGRCRLSHACKACQRRTHKTPMCKWYMELDDSINKIKEELKAAEERK</sequence>
<feature type="region of interest" description="Disordered" evidence="7">
    <location>
        <begin position="470"/>
        <end position="495"/>
    </location>
</feature>
<dbReference type="GO" id="GO:0005634">
    <property type="term" value="C:nucleus"/>
    <property type="evidence" value="ECO:0007669"/>
    <property type="project" value="UniProtKB-SubCell"/>
</dbReference>
<keyword evidence="4" id="KW-0653">Protein transport</keyword>
<evidence type="ECO:0000256" key="7">
    <source>
        <dbReference type="SAM" id="MobiDB-lite"/>
    </source>
</evidence>
<keyword evidence="3" id="KW-0813">Transport</keyword>
<feature type="domain" description="Exportin-1 C-terminal" evidence="8">
    <location>
        <begin position="259"/>
        <end position="333"/>
    </location>
</feature>
<dbReference type="InterPro" id="IPR014877">
    <property type="entry name" value="XPO1_C_dom"/>
</dbReference>
<dbReference type="Proteomes" id="UP001175271">
    <property type="component" value="Unassembled WGS sequence"/>
</dbReference>
<evidence type="ECO:0000259" key="8">
    <source>
        <dbReference type="Pfam" id="PF08767"/>
    </source>
</evidence>
<comment type="subcellular location">
    <subcellularLocation>
        <location evidence="1">Nucleus</location>
    </subcellularLocation>
</comment>
<dbReference type="SUPFAM" id="SSF48371">
    <property type="entry name" value="ARM repeat"/>
    <property type="match status" value="1"/>
</dbReference>
<keyword evidence="10" id="KW-1185">Reference proteome</keyword>
<dbReference type="InterPro" id="IPR011989">
    <property type="entry name" value="ARM-like"/>
</dbReference>
<comment type="caution">
    <text evidence="9">The sequence shown here is derived from an EMBL/GenBank/DDBJ whole genome shotgun (WGS) entry which is preliminary data.</text>
</comment>
<gene>
    <name evidence="9" type="ORF">QR680_018372</name>
</gene>
<proteinExistence type="inferred from homology"/>
<accession>A0AA39HK01</accession>
<evidence type="ECO:0000256" key="5">
    <source>
        <dbReference type="ARBA" id="ARBA00023242"/>
    </source>
</evidence>
<keyword evidence="6" id="KW-0175">Coiled coil</keyword>
<dbReference type="AlphaFoldDB" id="A0AA39HK01"/>
<dbReference type="InterPro" id="IPR016024">
    <property type="entry name" value="ARM-type_fold"/>
</dbReference>
<reference evidence="9" key="1">
    <citation type="submission" date="2023-06" db="EMBL/GenBank/DDBJ databases">
        <title>Genomic analysis of the entomopathogenic nematode Steinernema hermaphroditum.</title>
        <authorList>
            <person name="Schwarz E.M."/>
            <person name="Heppert J.K."/>
            <person name="Baniya A."/>
            <person name="Schwartz H.T."/>
            <person name="Tan C.-H."/>
            <person name="Antoshechkin I."/>
            <person name="Sternberg P.W."/>
            <person name="Goodrich-Blair H."/>
            <person name="Dillman A.R."/>
        </authorList>
    </citation>
    <scope>NUCLEOTIDE SEQUENCE</scope>
    <source>
        <strain evidence="9">PS9179</strain>
        <tissue evidence="9">Whole animal</tissue>
    </source>
</reference>
<evidence type="ECO:0000256" key="6">
    <source>
        <dbReference type="SAM" id="Coils"/>
    </source>
</evidence>
<organism evidence="9 10">
    <name type="scientific">Steinernema hermaphroditum</name>
    <dbReference type="NCBI Taxonomy" id="289476"/>
    <lineage>
        <taxon>Eukaryota</taxon>
        <taxon>Metazoa</taxon>
        <taxon>Ecdysozoa</taxon>
        <taxon>Nematoda</taxon>
        <taxon>Chromadorea</taxon>
        <taxon>Rhabditida</taxon>
        <taxon>Tylenchina</taxon>
        <taxon>Panagrolaimomorpha</taxon>
        <taxon>Strongyloidoidea</taxon>
        <taxon>Steinernematidae</taxon>
        <taxon>Steinernema</taxon>
    </lineage>
</organism>
<dbReference type="EMBL" id="JAUCMV010000004">
    <property type="protein sequence ID" value="KAK0406104.1"/>
    <property type="molecule type" value="Genomic_DNA"/>
</dbReference>
<evidence type="ECO:0000256" key="1">
    <source>
        <dbReference type="ARBA" id="ARBA00004123"/>
    </source>
</evidence>
<name>A0AA39HK01_9BILA</name>
<evidence type="ECO:0000256" key="2">
    <source>
        <dbReference type="ARBA" id="ARBA00009466"/>
    </source>
</evidence>
<dbReference type="GO" id="GO:0005049">
    <property type="term" value="F:nuclear export signal receptor activity"/>
    <property type="evidence" value="ECO:0007669"/>
    <property type="project" value="InterPro"/>
</dbReference>
<feature type="coiled-coil region" evidence="6">
    <location>
        <begin position="503"/>
        <end position="534"/>
    </location>
</feature>